<evidence type="ECO:0000313" key="2">
    <source>
        <dbReference type="EMBL" id="EMR84860.1"/>
    </source>
</evidence>
<sequence>MSLFQRGSLGQQNIHLDPNPVACMIRRDAFVSVDERGKAPREKREFLLETIVDGGTGEAEYVLQTGGRPVVDDEEGEQSGAEGVQPPDFGGVADVGEDEGEGVEDDVGFAVFDLC</sequence>
<feature type="region of interest" description="Disordered" evidence="1">
    <location>
        <begin position="69"/>
        <end position="101"/>
    </location>
</feature>
<evidence type="ECO:0000256" key="1">
    <source>
        <dbReference type="SAM" id="MobiDB-lite"/>
    </source>
</evidence>
<name>M7TU96_BOTF1</name>
<organism evidence="2 3">
    <name type="scientific">Botryotinia fuckeliana (strain BcDW1)</name>
    <name type="common">Noble rot fungus</name>
    <name type="synonym">Botrytis cinerea</name>
    <dbReference type="NCBI Taxonomy" id="1290391"/>
    <lineage>
        <taxon>Eukaryota</taxon>
        <taxon>Fungi</taxon>
        <taxon>Dikarya</taxon>
        <taxon>Ascomycota</taxon>
        <taxon>Pezizomycotina</taxon>
        <taxon>Leotiomycetes</taxon>
        <taxon>Helotiales</taxon>
        <taxon>Sclerotiniaceae</taxon>
        <taxon>Botrytis</taxon>
    </lineage>
</organism>
<dbReference type="EMBL" id="KB707926">
    <property type="protein sequence ID" value="EMR84860.1"/>
    <property type="molecule type" value="Genomic_DNA"/>
</dbReference>
<gene>
    <name evidence="2" type="ORF">BcDW1_6474</name>
</gene>
<dbReference type="HOGENOM" id="CLU_2108659_0_0_1"/>
<accession>M7TU96</accession>
<dbReference type="Proteomes" id="UP000012045">
    <property type="component" value="Unassembled WGS sequence"/>
</dbReference>
<protein>
    <submittedName>
        <fullName evidence="2">Uncharacterized protein</fullName>
    </submittedName>
</protein>
<proteinExistence type="predicted"/>
<evidence type="ECO:0000313" key="3">
    <source>
        <dbReference type="Proteomes" id="UP000012045"/>
    </source>
</evidence>
<dbReference type="AlphaFoldDB" id="M7TU96"/>
<reference evidence="3" key="1">
    <citation type="journal article" date="2013" name="Genome Announc.">
        <title>Draft genome sequence of Botrytis cinerea BcDW1, inoculum for noble rot of grape berries.</title>
        <authorList>
            <person name="Blanco-Ulate B."/>
            <person name="Allen G."/>
            <person name="Powell A.L."/>
            <person name="Cantu D."/>
        </authorList>
    </citation>
    <scope>NUCLEOTIDE SEQUENCE [LARGE SCALE GENOMIC DNA]</scope>
    <source>
        <strain evidence="3">BcDW1</strain>
    </source>
</reference>